<organism evidence="1 2">
    <name type="scientific">Athelia psychrophila</name>
    <dbReference type="NCBI Taxonomy" id="1759441"/>
    <lineage>
        <taxon>Eukaryota</taxon>
        <taxon>Fungi</taxon>
        <taxon>Dikarya</taxon>
        <taxon>Basidiomycota</taxon>
        <taxon>Agaricomycotina</taxon>
        <taxon>Agaricomycetes</taxon>
        <taxon>Agaricomycetidae</taxon>
        <taxon>Atheliales</taxon>
        <taxon>Atheliaceae</taxon>
        <taxon>Athelia</taxon>
    </lineage>
</organism>
<keyword evidence="2" id="KW-1185">Reference proteome</keyword>
<gene>
    <name evidence="1" type="ORF">FIBSPDRAFT_1047549</name>
</gene>
<dbReference type="AlphaFoldDB" id="A0A166F5W8"/>
<evidence type="ECO:0000313" key="1">
    <source>
        <dbReference type="EMBL" id="KZP16473.1"/>
    </source>
</evidence>
<name>A0A166F5W8_9AGAM</name>
<accession>A0A166F5W8</accession>
<sequence length="127" mass="14355">MFTTAGTSHGAHVVNVGRDNITYSGIDDQALANIASIDERLKVVHDKEFGREVHGWLSAPDASVNFNAARRKHQPNTGSWFINGTQFAQWKNKSEKKIVLVWCPGMWQDDLAIRDFCHPTSTIYRKK</sequence>
<dbReference type="Proteomes" id="UP000076532">
    <property type="component" value="Unassembled WGS sequence"/>
</dbReference>
<evidence type="ECO:0000313" key="2">
    <source>
        <dbReference type="Proteomes" id="UP000076532"/>
    </source>
</evidence>
<dbReference type="EMBL" id="KV417593">
    <property type="protein sequence ID" value="KZP16473.1"/>
    <property type="molecule type" value="Genomic_DNA"/>
</dbReference>
<proteinExistence type="predicted"/>
<protein>
    <submittedName>
        <fullName evidence="1">Uncharacterized protein</fullName>
    </submittedName>
</protein>
<reference evidence="1 2" key="1">
    <citation type="journal article" date="2016" name="Mol. Biol. Evol.">
        <title>Comparative Genomics of Early-Diverging Mushroom-Forming Fungi Provides Insights into the Origins of Lignocellulose Decay Capabilities.</title>
        <authorList>
            <person name="Nagy L.G."/>
            <person name="Riley R."/>
            <person name="Tritt A."/>
            <person name="Adam C."/>
            <person name="Daum C."/>
            <person name="Floudas D."/>
            <person name="Sun H."/>
            <person name="Yadav J.S."/>
            <person name="Pangilinan J."/>
            <person name="Larsson K.H."/>
            <person name="Matsuura K."/>
            <person name="Barry K."/>
            <person name="Labutti K."/>
            <person name="Kuo R."/>
            <person name="Ohm R.A."/>
            <person name="Bhattacharya S.S."/>
            <person name="Shirouzu T."/>
            <person name="Yoshinaga Y."/>
            <person name="Martin F.M."/>
            <person name="Grigoriev I.V."/>
            <person name="Hibbett D.S."/>
        </authorList>
    </citation>
    <scope>NUCLEOTIDE SEQUENCE [LARGE SCALE GENOMIC DNA]</scope>
    <source>
        <strain evidence="1 2">CBS 109695</strain>
    </source>
</reference>